<protein>
    <submittedName>
        <fullName evidence="2">DUF1508 domain-containing protein</fullName>
    </submittedName>
</protein>
<accession>A0A6M0CTE5</accession>
<dbReference type="InterPro" id="IPR036913">
    <property type="entry name" value="YegP-like_sf"/>
</dbReference>
<dbReference type="AlphaFoldDB" id="A0A6M0CTE5"/>
<keyword evidence="3" id="KW-1185">Reference proteome</keyword>
<dbReference type="InterPro" id="IPR051141">
    <property type="entry name" value="UPF0339_domain"/>
</dbReference>
<evidence type="ECO:0000259" key="1">
    <source>
        <dbReference type="Pfam" id="PF07411"/>
    </source>
</evidence>
<organism evidence="2 3">
    <name type="scientific">Spongiivirga citrea</name>
    <dbReference type="NCBI Taxonomy" id="1481457"/>
    <lineage>
        <taxon>Bacteria</taxon>
        <taxon>Pseudomonadati</taxon>
        <taxon>Bacteroidota</taxon>
        <taxon>Flavobacteriia</taxon>
        <taxon>Flavobacteriales</taxon>
        <taxon>Flavobacteriaceae</taxon>
        <taxon>Spongiivirga</taxon>
    </lineage>
</organism>
<evidence type="ECO:0000313" key="3">
    <source>
        <dbReference type="Proteomes" id="UP000474296"/>
    </source>
</evidence>
<comment type="caution">
    <text evidence="2">The sequence shown here is derived from an EMBL/GenBank/DDBJ whole genome shotgun (WGS) entry which is preliminary data.</text>
</comment>
<name>A0A6M0CTE5_9FLAO</name>
<feature type="domain" description="DUF1508" evidence="1">
    <location>
        <begin position="59"/>
        <end position="106"/>
    </location>
</feature>
<gene>
    <name evidence="2" type="ORF">GWK10_07550</name>
</gene>
<feature type="domain" description="DUF1508" evidence="1">
    <location>
        <begin position="8"/>
        <end position="53"/>
    </location>
</feature>
<dbReference type="Pfam" id="PF07411">
    <property type="entry name" value="DUF1508"/>
    <property type="match status" value="2"/>
</dbReference>
<dbReference type="PANTHER" id="PTHR40606:SF1">
    <property type="entry name" value="UPF0339 PROTEIN YEGP"/>
    <property type="match status" value="1"/>
</dbReference>
<dbReference type="Proteomes" id="UP000474296">
    <property type="component" value="Unassembled WGS sequence"/>
</dbReference>
<sequence>MKFEMYKDKGGEFRFRLKASNGENILKSEGYVVRASCKNGIDSVKMNSDKDRRYVRLVAKNGEPYFNLKASNGRVIGTSETYSSKQACENGIRSVMTNAPAATIEDLT</sequence>
<dbReference type="Gene3D" id="2.30.29.80">
    <property type="match status" value="1"/>
</dbReference>
<dbReference type="InterPro" id="IPR010879">
    <property type="entry name" value="DUF1508"/>
</dbReference>
<dbReference type="EMBL" id="JAABOQ010000003">
    <property type="protein sequence ID" value="NER17060.1"/>
    <property type="molecule type" value="Genomic_DNA"/>
</dbReference>
<reference evidence="2 3" key="1">
    <citation type="submission" date="2020-01" db="EMBL/GenBank/DDBJ databases">
        <title>Spongiivirga citrea KCTC 32990T.</title>
        <authorList>
            <person name="Wang G."/>
        </authorList>
    </citation>
    <scope>NUCLEOTIDE SEQUENCE [LARGE SCALE GENOMIC DNA]</scope>
    <source>
        <strain evidence="2 3">KCTC 32990</strain>
    </source>
</reference>
<proteinExistence type="predicted"/>
<dbReference type="PANTHER" id="PTHR40606">
    <property type="match status" value="1"/>
</dbReference>
<evidence type="ECO:0000313" key="2">
    <source>
        <dbReference type="EMBL" id="NER17060.1"/>
    </source>
</evidence>
<dbReference type="SUPFAM" id="SSF160113">
    <property type="entry name" value="YegP-like"/>
    <property type="match status" value="2"/>
</dbReference>
<dbReference type="RefSeq" id="WP_164031114.1">
    <property type="nucleotide sequence ID" value="NZ_JAABOQ010000003.1"/>
</dbReference>